<evidence type="ECO:0000313" key="3">
    <source>
        <dbReference type="Proteomes" id="UP000480854"/>
    </source>
</evidence>
<feature type="region of interest" description="Disordered" evidence="1">
    <location>
        <begin position="1"/>
        <end position="26"/>
    </location>
</feature>
<dbReference type="RefSeq" id="WP_149469373.1">
    <property type="nucleotide sequence ID" value="NZ_QOKW01000009.1"/>
</dbReference>
<sequence>MTGIAGTPPRSSLLEDLERRHDDAPPRGALRTAVLEGGERHTALALAALIRLHDRLAAEARQGSANRRRALLADRTGGDAWLARLTATLAHHRNSANALIRAGA</sequence>
<evidence type="ECO:0000256" key="1">
    <source>
        <dbReference type="SAM" id="MobiDB-lite"/>
    </source>
</evidence>
<dbReference type="Proteomes" id="UP000480854">
    <property type="component" value="Unassembled WGS sequence"/>
</dbReference>
<protein>
    <submittedName>
        <fullName evidence="2">Uncharacterized protein</fullName>
    </submittedName>
</protein>
<name>A0A9W7NJ77_9PROT</name>
<gene>
    <name evidence="2" type="ORF">DS843_13220</name>
</gene>
<keyword evidence="3" id="KW-1185">Reference proteome</keyword>
<comment type="caution">
    <text evidence="2">The sequence shown here is derived from an EMBL/GenBank/DDBJ whole genome shotgun (WGS) entry which is preliminary data.</text>
</comment>
<dbReference type="EMBL" id="QOKW01000009">
    <property type="protein sequence ID" value="KAA0680277.1"/>
    <property type="molecule type" value="Genomic_DNA"/>
</dbReference>
<feature type="compositionally biased region" description="Basic and acidic residues" evidence="1">
    <location>
        <begin position="16"/>
        <end position="25"/>
    </location>
</feature>
<evidence type="ECO:0000313" key="2">
    <source>
        <dbReference type="EMBL" id="KAA0680277.1"/>
    </source>
</evidence>
<organism evidence="2 3">
    <name type="scientific">Roseomonas genomospecies 6</name>
    <dbReference type="NCBI Taxonomy" id="214106"/>
    <lineage>
        <taxon>Bacteria</taxon>
        <taxon>Pseudomonadati</taxon>
        <taxon>Pseudomonadota</taxon>
        <taxon>Alphaproteobacteria</taxon>
        <taxon>Acetobacterales</taxon>
        <taxon>Roseomonadaceae</taxon>
        <taxon>Roseomonas</taxon>
    </lineage>
</organism>
<accession>A0A9W7NJ77</accession>
<reference evidence="2 3" key="1">
    <citation type="submission" date="2018-07" db="EMBL/GenBank/DDBJ databases">
        <title>Genome sequence of Azospirillum sp. ATCC 49961.</title>
        <authorList>
            <person name="Sant'Anna F.H."/>
            <person name="Baldani J.I."/>
            <person name="Zilli J.E."/>
            <person name="Reis V.M."/>
            <person name="Hartmann A."/>
            <person name="Cruz L."/>
            <person name="de Souza E.M."/>
            <person name="de Oliveira Pedrosa F."/>
            <person name="Passaglia L.M.P."/>
        </authorList>
    </citation>
    <scope>NUCLEOTIDE SEQUENCE [LARGE SCALE GENOMIC DNA]</scope>
    <source>
        <strain evidence="2 3">ATCC 49961</strain>
    </source>
</reference>
<dbReference type="OrthoDB" id="9971285at2"/>
<proteinExistence type="predicted"/>
<dbReference type="AlphaFoldDB" id="A0A9W7NJ77"/>